<gene>
    <name evidence="2" type="ORF">CDD80_4399</name>
</gene>
<dbReference type="EMBL" id="NJES01000404">
    <property type="protein sequence ID" value="PHH72637.1"/>
    <property type="molecule type" value="Genomic_DNA"/>
</dbReference>
<organism evidence="2 3">
    <name type="scientific">Ophiocordyceps camponoti-rufipedis</name>
    <dbReference type="NCBI Taxonomy" id="2004952"/>
    <lineage>
        <taxon>Eukaryota</taxon>
        <taxon>Fungi</taxon>
        <taxon>Dikarya</taxon>
        <taxon>Ascomycota</taxon>
        <taxon>Pezizomycotina</taxon>
        <taxon>Sordariomycetes</taxon>
        <taxon>Hypocreomycetidae</taxon>
        <taxon>Hypocreales</taxon>
        <taxon>Ophiocordycipitaceae</taxon>
        <taxon>Ophiocordyceps</taxon>
    </lineage>
</organism>
<keyword evidence="3" id="KW-1185">Reference proteome</keyword>
<evidence type="ECO:0000313" key="3">
    <source>
        <dbReference type="Proteomes" id="UP000226431"/>
    </source>
</evidence>
<dbReference type="AlphaFoldDB" id="A0A2C5YV36"/>
<sequence length="84" mass="9490">MCTSRRSLTPPVPIHDCALEKKGRVMLTAPEISLDVELKTDDHPSQPGTQDCRDTTEVQRNGDSHSELEFDKWKKNNRQTGAKL</sequence>
<protein>
    <submittedName>
        <fullName evidence="2">Uncharacterized protein</fullName>
    </submittedName>
</protein>
<accession>A0A2C5YV36</accession>
<proteinExistence type="predicted"/>
<evidence type="ECO:0000256" key="1">
    <source>
        <dbReference type="SAM" id="MobiDB-lite"/>
    </source>
</evidence>
<feature type="region of interest" description="Disordered" evidence="1">
    <location>
        <begin position="36"/>
        <end position="84"/>
    </location>
</feature>
<evidence type="ECO:0000313" key="2">
    <source>
        <dbReference type="EMBL" id="PHH72637.1"/>
    </source>
</evidence>
<feature type="compositionally biased region" description="Basic and acidic residues" evidence="1">
    <location>
        <begin position="51"/>
        <end position="74"/>
    </location>
</feature>
<dbReference type="Proteomes" id="UP000226431">
    <property type="component" value="Unassembled WGS sequence"/>
</dbReference>
<name>A0A2C5YV36_9HYPO</name>
<reference evidence="2 3" key="1">
    <citation type="submission" date="2017-06" db="EMBL/GenBank/DDBJ databases">
        <title>Ant-infecting Ophiocordyceps genomes reveal a high diversity of potential behavioral manipulation genes and a possible major role for enterotoxins.</title>
        <authorList>
            <person name="De Bekker C."/>
            <person name="Evans H.C."/>
            <person name="Brachmann A."/>
            <person name="Hughes D.P."/>
        </authorList>
    </citation>
    <scope>NUCLEOTIDE SEQUENCE [LARGE SCALE GENOMIC DNA]</scope>
    <source>
        <strain evidence="2 3">Map16</strain>
    </source>
</reference>
<comment type="caution">
    <text evidence="2">The sequence shown here is derived from an EMBL/GenBank/DDBJ whole genome shotgun (WGS) entry which is preliminary data.</text>
</comment>